<gene>
    <name evidence="1" type="ORF">CTRU02_210476</name>
</gene>
<accession>A0ACC3YRA4</accession>
<name>A0ACC3YRA4_COLTU</name>
<protein>
    <submittedName>
        <fullName evidence="1">Uncharacterized protein</fullName>
    </submittedName>
</protein>
<evidence type="ECO:0000313" key="1">
    <source>
        <dbReference type="EMBL" id="KAL0933677.1"/>
    </source>
</evidence>
<evidence type="ECO:0000313" key="2">
    <source>
        <dbReference type="Proteomes" id="UP000805649"/>
    </source>
</evidence>
<dbReference type="Proteomes" id="UP000805649">
    <property type="component" value="Unassembled WGS sequence"/>
</dbReference>
<comment type="caution">
    <text evidence="1">The sequence shown here is derived from an EMBL/GenBank/DDBJ whole genome shotgun (WGS) entry which is preliminary data.</text>
</comment>
<keyword evidence="2" id="KW-1185">Reference proteome</keyword>
<dbReference type="EMBL" id="VUJX02000007">
    <property type="protein sequence ID" value="KAL0933677.1"/>
    <property type="molecule type" value="Genomic_DNA"/>
</dbReference>
<sequence>MHFNSAVLITALVASVAAAPQRDNADPRTQRVIVNDFSARHKLDGTVESVGLHITGPDAGEIECSKSDGVVLGEKYKCGDSKYSFALIEGVFDTWGIRVYHQWGVASGASGSRDVPTICRAGPLQTTICTAPTPVWFYIGVK</sequence>
<proteinExistence type="predicted"/>
<organism evidence="1 2">
    <name type="scientific">Colletotrichum truncatum</name>
    <name type="common">Anthracnose fungus</name>
    <name type="synonym">Colletotrichum capsici</name>
    <dbReference type="NCBI Taxonomy" id="5467"/>
    <lineage>
        <taxon>Eukaryota</taxon>
        <taxon>Fungi</taxon>
        <taxon>Dikarya</taxon>
        <taxon>Ascomycota</taxon>
        <taxon>Pezizomycotina</taxon>
        <taxon>Sordariomycetes</taxon>
        <taxon>Hypocreomycetidae</taxon>
        <taxon>Glomerellales</taxon>
        <taxon>Glomerellaceae</taxon>
        <taxon>Colletotrichum</taxon>
        <taxon>Colletotrichum truncatum species complex</taxon>
    </lineage>
</organism>
<reference evidence="1 2" key="1">
    <citation type="journal article" date="2020" name="Phytopathology">
        <title>Genome Sequence Resources of Colletotrichum truncatum, C. plurivorum, C. musicola, and C. sojae: Four Species Pathogenic to Soybean (Glycine max).</title>
        <authorList>
            <person name="Rogerio F."/>
            <person name="Boufleur T.R."/>
            <person name="Ciampi-Guillardi M."/>
            <person name="Sukno S.A."/>
            <person name="Thon M.R."/>
            <person name="Massola Junior N.S."/>
            <person name="Baroncelli R."/>
        </authorList>
    </citation>
    <scope>NUCLEOTIDE SEQUENCE [LARGE SCALE GENOMIC DNA]</scope>
    <source>
        <strain evidence="1 2">CMES1059</strain>
    </source>
</reference>